<evidence type="ECO:0000313" key="5">
    <source>
        <dbReference type="EMBL" id="ORZ41064.1"/>
    </source>
</evidence>
<protein>
    <recommendedName>
        <fullName evidence="3">Probable cytosolic iron-sulfur protein assembly protein 1</fullName>
    </recommendedName>
</protein>
<dbReference type="SMART" id="SM00320">
    <property type="entry name" value="WD40"/>
    <property type="match status" value="7"/>
</dbReference>
<dbReference type="PROSITE" id="PS50082">
    <property type="entry name" value="WD_REPEATS_2"/>
    <property type="match status" value="7"/>
</dbReference>
<dbReference type="CDD" id="cd00200">
    <property type="entry name" value="WD40"/>
    <property type="match status" value="1"/>
</dbReference>
<evidence type="ECO:0000256" key="4">
    <source>
        <dbReference type="PROSITE-ProRule" id="PRU00221"/>
    </source>
</evidence>
<dbReference type="InterPro" id="IPR036322">
    <property type="entry name" value="WD40_repeat_dom_sf"/>
</dbReference>
<dbReference type="SUPFAM" id="SSF50978">
    <property type="entry name" value="WD40 repeat-like"/>
    <property type="match status" value="1"/>
</dbReference>
<name>A0A1Y2I4E4_9FUNG</name>
<dbReference type="Pfam" id="PF00400">
    <property type="entry name" value="WD40"/>
    <property type="match status" value="7"/>
</dbReference>
<keyword evidence="2" id="KW-0677">Repeat</keyword>
<comment type="function">
    <text evidence="3">Essential component of the cytosolic iron-sulfur (Fe/S) protein assembly machinery. Required for the maturation of extramitochondrial Fe/S proteins.</text>
</comment>
<dbReference type="InterPro" id="IPR001680">
    <property type="entry name" value="WD40_rpt"/>
</dbReference>
<sequence length="363" mass="39205">MSTLPAQPQSTGSSPIPSLVPRLHFTPLATLSGHSDRAWSLSWHPSGTLLASSSSDKSVRIWGPNPSASGPGSAAPGWTCKATLDSGHKRTVRSVAFSPRGAVLATASFDATIGIWDRDPMAEGTGALEYEYAATLEGHESEAKAVAWSSDGALLATCARDKSVWIWEVLDDNDFECLSVLQEHTQDVKMVKWHPSSELLISCSYDDTIRVWRDDSDDWYCSAVVKGHASTVWAVDFDPSGRFIASVSDDLSLRIWHLASPDSVTPLAQIPNAHDRAIYCVSWCPHRNWIATAAGDNTVKVWAFTEEAGGKVEWVATLEQPHGVMDVNCVAWNPKGAAGEGGEGVLATCGDDGEVRLWKVQDM</sequence>
<accession>A0A1Y2I4E4</accession>
<feature type="repeat" description="WD" evidence="4">
    <location>
        <begin position="85"/>
        <end position="117"/>
    </location>
</feature>
<dbReference type="STRING" id="765915.A0A1Y2I4E4"/>
<comment type="similarity">
    <text evidence="3">Belongs to the WD repeat CIA1 family.</text>
</comment>
<evidence type="ECO:0000313" key="6">
    <source>
        <dbReference type="Proteomes" id="UP000193411"/>
    </source>
</evidence>
<evidence type="ECO:0000256" key="3">
    <source>
        <dbReference type="HAMAP-Rule" id="MF_03037"/>
    </source>
</evidence>
<feature type="repeat" description="WD" evidence="4">
    <location>
        <begin position="271"/>
        <end position="302"/>
    </location>
</feature>
<keyword evidence="6" id="KW-1185">Reference proteome</keyword>
<feature type="repeat" description="WD" evidence="4">
    <location>
        <begin position="181"/>
        <end position="212"/>
    </location>
</feature>
<dbReference type="PRINTS" id="PR00320">
    <property type="entry name" value="GPROTEINBRPT"/>
</dbReference>
<gene>
    <name evidence="3" type="primary">CIA1</name>
    <name evidence="5" type="ORF">BCR44DRAFT_1385945</name>
</gene>
<dbReference type="Proteomes" id="UP000193411">
    <property type="component" value="Unassembled WGS sequence"/>
</dbReference>
<dbReference type="PROSITE" id="PS00678">
    <property type="entry name" value="WD_REPEATS_1"/>
    <property type="match status" value="1"/>
</dbReference>
<feature type="repeat" description="WD" evidence="4">
    <location>
        <begin position="31"/>
        <end position="62"/>
    </location>
</feature>
<feature type="repeat" description="WD" evidence="4">
    <location>
        <begin position="136"/>
        <end position="169"/>
    </location>
</feature>
<reference evidence="5 6" key="1">
    <citation type="submission" date="2016-07" db="EMBL/GenBank/DDBJ databases">
        <title>Pervasive Adenine N6-methylation of Active Genes in Fungi.</title>
        <authorList>
            <consortium name="DOE Joint Genome Institute"/>
            <person name="Mondo S.J."/>
            <person name="Dannebaum R.O."/>
            <person name="Kuo R.C."/>
            <person name="Labutti K."/>
            <person name="Haridas S."/>
            <person name="Kuo A."/>
            <person name="Salamov A."/>
            <person name="Ahrendt S.R."/>
            <person name="Lipzen A."/>
            <person name="Sullivan W."/>
            <person name="Andreopoulos W.B."/>
            <person name="Clum A."/>
            <person name="Lindquist E."/>
            <person name="Daum C."/>
            <person name="Ramamoorthy G.K."/>
            <person name="Gryganskyi A."/>
            <person name="Culley D."/>
            <person name="Magnuson J.K."/>
            <person name="James T.Y."/>
            <person name="O'Malley M.A."/>
            <person name="Stajich J.E."/>
            <person name="Spatafora J.W."/>
            <person name="Visel A."/>
            <person name="Grigoriev I.V."/>
        </authorList>
    </citation>
    <scope>NUCLEOTIDE SEQUENCE [LARGE SCALE GENOMIC DNA]</scope>
    <source>
        <strain evidence="5 6">PL171</strain>
    </source>
</reference>
<dbReference type="AlphaFoldDB" id="A0A1Y2I4E4"/>
<dbReference type="InterPro" id="IPR019775">
    <property type="entry name" value="WD40_repeat_CS"/>
</dbReference>
<evidence type="ECO:0000256" key="1">
    <source>
        <dbReference type="ARBA" id="ARBA00022574"/>
    </source>
</evidence>
<dbReference type="PROSITE" id="PS50294">
    <property type="entry name" value="WD_REPEATS_REGION"/>
    <property type="match status" value="6"/>
</dbReference>
<dbReference type="GO" id="GO:0016226">
    <property type="term" value="P:iron-sulfur cluster assembly"/>
    <property type="evidence" value="ECO:0007669"/>
    <property type="project" value="UniProtKB-UniRule"/>
</dbReference>
<dbReference type="PANTHER" id="PTHR19920">
    <property type="entry name" value="WD40 PROTEIN CIAO1"/>
    <property type="match status" value="1"/>
</dbReference>
<comment type="caution">
    <text evidence="5">The sequence shown here is derived from an EMBL/GenBank/DDBJ whole genome shotgun (WGS) entry which is preliminary data.</text>
</comment>
<organism evidence="5 6">
    <name type="scientific">Catenaria anguillulae PL171</name>
    <dbReference type="NCBI Taxonomy" id="765915"/>
    <lineage>
        <taxon>Eukaryota</taxon>
        <taxon>Fungi</taxon>
        <taxon>Fungi incertae sedis</taxon>
        <taxon>Blastocladiomycota</taxon>
        <taxon>Blastocladiomycetes</taxon>
        <taxon>Blastocladiales</taxon>
        <taxon>Catenariaceae</taxon>
        <taxon>Catenaria</taxon>
    </lineage>
</organism>
<dbReference type="HAMAP" id="MF_03037">
    <property type="entry name" value="ciao1"/>
    <property type="match status" value="1"/>
</dbReference>
<dbReference type="EMBL" id="MCFL01000002">
    <property type="protein sequence ID" value="ORZ41064.1"/>
    <property type="molecule type" value="Genomic_DNA"/>
</dbReference>
<dbReference type="Gene3D" id="2.130.10.10">
    <property type="entry name" value="YVTN repeat-like/Quinoprotein amine dehydrogenase"/>
    <property type="match status" value="2"/>
</dbReference>
<dbReference type="OrthoDB" id="284782at2759"/>
<dbReference type="PANTHER" id="PTHR19920:SF0">
    <property type="entry name" value="CYTOSOLIC IRON-SULFUR PROTEIN ASSEMBLY PROTEIN CIAO1-RELATED"/>
    <property type="match status" value="1"/>
</dbReference>
<feature type="repeat" description="WD" evidence="4">
    <location>
        <begin position="346"/>
        <end position="363"/>
    </location>
</feature>
<dbReference type="InterPro" id="IPR020472">
    <property type="entry name" value="WD40_PAC1"/>
</dbReference>
<dbReference type="GO" id="GO:0097361">
    <property type="term" value="C:cytosolic [4Fe-4S] assembly targeting complex"/>
    <property type="evidence" value="ECO:0007669"/>
    <property type="project" value="InterPro"/>
</dbReference>
<proteinExistence type="inferred from homology"/>
<dbReference type="InterPro" id="IPR028608">
    <property type="entry name" value="CIAO1/Cia1"/>
</dbReference>
<feature type="repeat" description="WD" evidence="4">
    <location>
        <begin position="225"/>
        <end position="266"/>
    </location>
</feature>
<dbReference type="InterPro" id="IPR015943">
    <property type="entry name" value="WD40/YVTN_repeat-like_dom_sf"/>
</dbReference>
<evidence type="ECO:0000256" key="2">
    <source>
        <dbReference type="ARBA" id="ARBA00022737"/>
    </source>
</evidence>
<keyword evidence="1 4" id="KW-0853">WD repeat</keyword>